<reference evidence="3" key="1">
    <citation type="submission" date="2013-02" db="EMBL/GenBank/DDBJ databases">
        <authorList>
            <consortium name="The Broad Institute Genome Sequencing Platform"/>
            <person name="Cuomo C."/>
            <person name="Becnel J."/>
            <person name="Sanscrainte N."/>
            <person name="Walker B."/>
            <person name="Young S.K."/>
            <person name="Zeng Q."/>
            <person name="Gargeya S."/>
            <person name="Fitzgerald M."/>
            <person name="Haas B."/>
            <person name="Abouelleil A."/>
            <person name="Alvarado L."/>
            <person name="Arachchi H.M."/>
            <person name="Berlin A.M."/>
            <person name="Chapman S.B."/>
            <person name="Dewar J."/>
            <person name="Goldberg J."/>
            <person name="Griggs A."/>
            <person name="Gujja S."/>
            <person name="Hansen M."/>
            <person name="Howarth C."/>
            <person name="Imamovic A."/>
            <person name="Larimer J."/>
            <person name="McCowan C."/>
            <person name="Murphy C."/>
            <person name="Neiman D."/>
            <person name="Pearson M."/>
            <person name="Priest M."/>
            <person name="Roberts A."/>
            <person name="Saif S."/>
            <person name="Shea T."/>
            <person name="Sisk P."/>
            <person name="Sykes S."/>
            <person name="Wortman J."/>
            <person name="Nusbaum C."/>
            <person name="Birren B."/>
        </authorList>
    </citation>
    <scope>NUCLEOTIDE SEQUENCE [LARGE SCALE GENOMIC DNA]</scope>
    <source>
        <strain evidence="3">PRA339</strain>
    </source>
</reference>
<feature type="compositionally biased region" description="Basic and acidic residues" evidence="1">
    <location>
        <begin position="407"/>
        <end position="421"/>
    </location>
</feature>
<evidence type="ECO:0000313" key="3">
    <source>
        <dbReference type="Proteomes" id="UP000030655"/>
    </source>
</evidence>
<protein>
    <submittedName>
        <fullName evidence="2">Uncharacterized protein</fullName>
    </submittedName>
</protein>
<dbReference type="HOGENOM" id="CLU_641853_0_0_1"/>
<reference evidence="2 3" key="2">
    <citation type="submission" date="2014-03" db="EMBL/GenBank/DDBJ databases">
        <title>The Genome Sequence of Anncaliia algerae insect isolate PRA339.</title>
        <authorList>
            <consortium name="The Broad Institute Genome Sequencing Platform"/>
            <consortium name="The Broad Institute Genome Sequencing Center for Infectious Disease"/>
            <person name="Cuomo C."/>
            <person name="Becnel J."/>
            <person name="Sanscrainte N."/>
            <person name="Walker B."/>
            <person name="Young S.K."/>
            <person name="Zeng Q."/>
            <person name="Gargeya S."/>
            <person name="Fitzgerald M."/>
            <person name="Haas B."/>
            <person name="Abouelleil A."/>
            <person name="Alvarado L."/>
            <person name="Arachchi H.M."/>
            <person name="Berlin A.M."/>
            <person name="Chapman S.B."/>
            <person name="Dewar J."/>
            <person name="Goldberg J."/>
            <person name="Griggs A."/>
            <person name="Gujja S."/>
            <person name="Hansen M."/>
            <person name="Howarth C."/>
            <person name="Imamovic A."/>
            <person name="Larimer J."/>
            <person name="McCowan C."/>
            <person name="Murphy C."/>
            <person name="Neiman D."/>
            <person name="Pearson M."/>
            <person name="Priest M."/>
            <person name="Roberts A."/>
            <person name="Saif S."/>
            <person name="Shea T."/>
            <person name="Sisk P."/>
            <person name="Sykes S."/>
            <person name="Wortman J."/>
            <person name="Nusbaum C."/>
            <person name="Birren B."/>
        </authorList>
    </citation>
    <scope>NUCLEOTIDE SEQUENCE [LARGE SCALE GENOMIC DNA]</scope>
    <source>
        <strain evidence="2 3">PRA339</strain>
    </source>
</reference>
<dbReference type="VEuPathDB" id="MicrosporidiaDB:H312_02909"/>
<accession>A0A059EYB1</accession>
<feature type="compositionally biased region" description="Acidic residues" evidence="1">
    <location>
        <begin position="392"/>
        <end position="401"/>
    </location>
</feature>
<feature type="non-terminal residue" evidence="2">
    <location>
        <position position="428"/>
    </location>
</feature>
<name>A0A059EYB1_9MICR</name>
<sequence length="428" mass="48792">MILFLLQFLNLVLTEPPSNIIDTNLEAEIIHENDAINSSGKFTKAENNKNHKFKVHAETKDKIVFLKLESMEGKNKGLFLNANGFDKEGAKFLIYPNNSKVIMFNSVDKKCLQRKEEIFIFTECDPSKDKDVKDPSLNFSFVVKLSDEEMSRIKTALENNEEAEKVLQNSENQKEKIGKVQLPIPKNVESTDENDAHKQFNPSKNDQKTHGITKSKSQEQGTKEEKSTDDSPIIEQLKEVLKNVKDLSKNIHKDPKNSSLVENLFKPISDIKKSKLVPESGGEKELINKIQQNVGELIRNINKEPKEKNRPSDSYSTNKSQTEEPKKGKEILDLFKKEEKENEPPTESTTNPKNEPEEEPKAQAIKEKKNMIGSNINKLKSKKPSHKSDVQTNDEEEENEEQPPLKIKKDSSPERPEEKIPTHPQSAK</sequence>
<dbReference type="EMBL" id="KK365238">
    <property type="protein sequence ID" value="KCZ79701.1"/>
    <property type="molecule type" value="Genomic_DNA"/>
</dbReference>
<dbReference type="AlphaFoldDB" id="A0A059EYB1"/>
<feature type="region of interest" description="Disordered" evidence="1">
    <location>
        <begin position="250"/>
        <end position="285"/>
    </location>
</feature>
<feature type="region of interest" description="Disordered" evidence="1">
    <location>
        <begin position="298"/>
        <end position="428"/>
    </location>
</feature>
<keyword evidence="3" id="KW-1185">Reference proteome</keyword>
<feature type="compositionally biased region" description="Basic and acidic residues" evidence="1">
    <location>
        <begin position="359"/>
        <end position="370"/>
    </location>
</feature>
<gene>
    <name evidence="2" type="ORF">H312_02909</name>
</gene>
<feature type="compositionally biased region" description="Basic and acidic residues" evidence="1">
    <location>
        <begin position="301"/>
        <end position="311"/>
    </location>
</feature>
<feature type="compositionally biased region" description="Polar residues" evidence="1">
    <location>
        <begin position="200"/>
        <end position="220"/>
    </location>
</feature>
<dbReference type="OrthoDB" id="10441320at2759"/>
<evidence type="ECO:0000313" key="2">
    <source>
        <dbReference type="EMBL" id="KCZ79701.1"/>
    </source>
</evidence>
<evidence type="ECO:0000256" key="1">
    <source>
        <dbReference type="SAM" id="MobiDB-lite"/>
    </source>
</evidence>
<feature type="compositionally biased region" description="Basic and acidic residues" evidence="1">
    <location>
        <begin position="321"/>
        <end position="343"/>
    </location>
</feature>
<dbReference type="Proteomes" id="UP000030655">
    <property type="component" value="Unassembled WGS sequence"/>
</dbReference>
<feature type="region of interest" description="Disordered" evidence="1">
    <location>
        <begin position="162"/>
        <end position="234"/>
    </location>
</feature>
<organism evidence="2 3">
    <name type="scientific">Anncaliia algerae PRA339</name>
    <dbReference type="NCBI Taxonomy" id="1288291"/>
    <lineage>
        <taxon>Eukaryota</taxon>
        <taxon>Fungi</taxon>
        <taxon>Fungi incertae sedis</taxon>
        <taxon>Microsporidia</taxon>
        <taxon>Tubulinosematoidea</taxon>
        <taxon>Tubulinosematidae</taxon>
        <taxon>Anncaliia</taxon>
    </lineage>
</organism>
<proteinExistence type="predicted"/>